<dbReference type="InterPro" id="IPR005064">
    <property type="entry name" value="BUG"/>
</dbReference>
<comment type="caution">
    <text evidence="3">The sequence shown here is derived from an EMBL/GenBank/DDBJ whole genome shotgun (WGS) entry which is preliminary data.</text>
</comment>
<dbReference type="InterPro" id="IPR042100">
    <property type="entry name" value="Bug_dom1"/>
</dbReference>
<keyword evidence="2" id="KW-0732">Signal</keyword>
<feature type="non-terminal residue" evidence="3">
    <location>
        <position position="73"/>
    </location>
</feature>
<reference evidence="3 4" key="1">
    <citation type="submission" date="2018-07" db="EMBL/GenBank/DDBJ databases">
        <title>The use of a cohorting ward and systematic surveillance cultures for the control of a Klebsiella pneumoniae carbapenemase (KPC)-producing Enterobacteriaceae outbreak.</title>
        <authorList>
            <person name="Doi Y."/>
        </authorList>
    </citation>
    <scope>NUCLEOTIDE SEQUENCE [LARGE SCALE GENOMIC DNA]</scope>
    <source>
        <strain evidence="3 4">1-RC-17-04017</strain>
    </source>
</reference>
<gene>
    <name evidence="3" type="ORF">DXF87_26700</name>
</gene>
<evidence type="ECO:0000256" key="1">
    <source>
        <dbReference type="ARBA" id="ARBA00006987"/>
    </source>
</evidence>
<organism evidence="3 4">
    <name type="scientific">Enterobacter roggenkampii</name>
    <dbReference type="NCBI Taxonomy" id="1812935"/>
    <lineage>
        <taxon>Bacteria</taxon>
        <taxon>Pseudomonadati</taxon>
        <taxon>Pseudomonadota</taxon>
        <taxon>Gammaproteobacteria</taxon>
        <taxon>Enterobacterales</taxon>
        <taxon>Enterobacteriaceae</taxon>
        <taxon>Enterobacter</taxon>
        <taxon>Enterobacter cloacae complex</taxon>
    </lineage>
</organism>
<dbReference type="PANTHER" id="PTHR42928">
    <property type="entry name" value="TRICARBOXYLATE-BINDING PROTEIN"/>
    <property type="match status" value="1"/>
</dbReference>
<accession>A0ABD7GNC8</accession>
<sequence length="73" mass="7521">MQWLVFGLGLLSLGAAAQPAGGPAYPAKPIHIVAPFPPGGPVDLLARMLGEKLQLRWGQPVIVENKPGAGGNI</sequence>
<dbReference type="AlphaFoldDB" id="A0ABD7GNC8"/>
<protein>
    <submittedName>
        <fullName evidence="3">Tripartite tricarboxylate transporter substrate binding protein</fullName>
    </submittedName>
</protein>
<feature type="signal peptide" evidence="2">
    <location>
        <begin position="1"/>
        <end position="17"/>
    </location>
</feature>
<feature type="chain" id="PRO_5044783224" evidence="2">
    <location>
        <begin position="18"/>
        <end position="73"/>
    </location>
</feature>
<evidence type="ECO:0000313" key="4">
    <source>
        <dbReference type="Proteomes" id="UP000255291"/>
    </source>
</evidence>
<proteinExistence type="inferred from homology"/>
<name>A0ABD7GNC8_9ENTR</name>
<evidence type="ECO:0000313" key="3">
    <source>
        <dbReference type="EMBL" id="RDT48218.1"/>
    </source>
</evidence>
<dbReference type="EMBL" id="QRBW01000484">
    <property type="protein sequence ID" value="RDT48218.1"/>
    <property type="molecule type" value="Genomic_DNA"/>
</dbReference>
<dbReference type="PANTHER" id="PTHR42928:SF5">
    <property type="entry name" value="BLR1237 PROTEIN"/>
    <property type="match status" value="1"/>
</dbReference>
<comment type="similarity">
    <text evidence="1">Belongs to the UPF0065 (bug) family.</text>
</comment>
<dbReference type="Gene3D" id="3.40.190.150">
    <property type="entry name" value="Bordetella uptake gene, domain 1"/>
    <property type="match status" value="1"/>
</dbReference>
<dbReference type="Proteomes" id="UP000255291">
    <property type="component" value="Unassembled WGS sequence"/>
</dbReference>
<evidence type="ECO:0000256" key="2">
    <source>
        <dbReference type="SAM" id="SignalP"/>
    </source>
</evidence>